<proteinExistence type="predicted"/>
<dbReference type="Proteomes" id="UP000198885">
    <property type="component" value="Unassembled WGS sequence"/>
</dbReference>
<accession>A0A1H9V010</accession>
<name>A0A1H9V010_9RHOB</name>
<dbReference type="InterPro" id="IPR018919">
    <property type="entry name" value="DUF2484"/>
</dbReference>
<dbReference type="AlphaFoldDB" id="A0A1H9V010"/>
<dbReference type="RefSeq" id="WP_235859851.1">
    <property type="nucleotide sequence ID" value="NZ_FOGU01000006.1"/>
</dbReference>
<evidence type="ECO:0000313" key="3">
    <source>
        <dbReference type="Proteomes" id="UP000198885"/>
    </source>
</evidence>
<gene>
    <name evidence="2" type="ORF">SAMN04490244_106132</name>
</gene>
<feature type="transmembrane region" description="Helical" evidence="1">
    <location>
        <begin position="34"/>
        <end position="65"/>
    </location>
</feature>
<dbReference type="STRING" id="641238.SAMN04490244_106132"/>
<keyword evidence="3" id="KW-1185">Reference proteome</keyword>
<reference evidence="2 3" key="1">
    <citation type="submission" date="2016-10" db="EMBL/GenBank/DDBJ databases">
        <authorList>
            <person name="de Groot N.N."/>
        </authorList>
    </citation>
    <scope>NUCLEOTIDE SEQUENCE [LARGE SCALE GENOMIC DNA]</scope>
    <source>
        <strain evidence="2 3">DSM 23042</strain>
    </source>
</reference>
<keyword evidence="1" id="KW-1133">Transmembrane helix</keyword>
<dbReference type="Pfam" id="PF10658">
    <property type="entry name" value="DUF2484"/>
    <property type="match status" value="1"/>
</dbReference>
<dbReference type="EMBL" id="FOGU01000006">
    <property type="protein sequence ID" value="SES14948.1"/>
    <property type="molecule type" value="Genomic_DNA"/>
</dbReference>
<organism evidence="2 3">
    <name type="scientific">Tranquillimonas rosea</name>
    <dbReference type="NCBI Taxonomy" id="641238"/>
    <lineage>
        <taxon>Bacteria</taxon>
        <taxon>Pseudomonadati</taxon>
        <taxon>Pseudomonadota</taxon>
        <taxon>Alphaproteobacteria</taxon>
        <taxon>Rhodobacterales</taxon>
        <taxon>Roseobacteraceae</taxon>
        <taxon>Tranquillimonas</taxon>
    </lineage>
</organism>
<protein>
    <submittedName>
        <fullName evidence="2">Uncharacterized protein</fullName>
    </submittedName>
</protein>
<sequence>MTGWLGVAACLWVLAAVGVSMLPMRWQYLPGSVLLVAGIVLAGLLARALGPLAALAAALAIASMFRRPLVALARRLAGRA</sequence>
<keyword evidence="1" id="KW-0472">Membrane</keyword>
<evidence type="ECO:0000313" key="2">
    <source>
        <dbReference type="EMBL" id="SES14948.1"/>
    </source>
</evidence>
<evidence type="ECO:0000256" key="1">
    <source>
        <dbReference type="SAM" id="Phobius"/>
    </source>
</evidence>
<keyword evidence="1" id="KW-0812">Transmembrane</keyword>